<evidence type="ECO:0008006" key="15">
    <source>
        <dbReference type="Google" id="ProtNLM"/>
    </source>
</evidence>
<reference evidence="13" key="2">
    <citation type="submission" date="2023-03" db="EMBL/GenBank/DDBJ databases">
        <authorList>
            <person name="Inwood S.N."/>
            <person name="Skelly J.G."/>
            <person name="Guhlin J."/>
            <person name="Harrop T.W.R."/>
            <person name="Goldson S.G."/>
            <person name="Dearden P.K."/>
        </authorList>
    </citation>
    <scope>NUCLEOTIDE SEQUENCE</scope>
    <source>
        <strain evidence="13">Lincoln</strain>
        <tissue evidence="13">Whole body</tissue>
    </source>
</reference>
<evidence type="ECO:0000256" key="5">
    <source>
        <dbReference type="ARBA" id="ARBA00022771"/>
    </source>
</evidence>
<evidence type="ECO:0000259" key="12">
    <source>
        <dbReference type="Pfam" id="PF13880"/>
    </source>
</evidence>
<dbReference type="Proteomes" id="UP001168972">
    <property type="component" value="Unassembled WGS sequence"/>
</dbReference>
<dbReference type="InterPro" id="IPR028005">
    <property type="entry name" value="AcTrfase_ESCO_Znf_dom"/>
</dbReference>
<dbReference type="Pfam" id="PF13878">
    <property type="entry name" value="zf-C2H2_3"/>
    <property type="match status" value="1"/>
</dbReference>
<feature type="region of interest" description="Disordered" evidence="10">
    <location>
        <begin position="220"/>
        <end position="250"/>
    </location>
</feature>
<dbReference type="InterPro" id="IPR028009">
    <property type="entry name" value="ESCO_Acetyltransf_dom"/>
</dbReference>
<proteinExistence type="inferred from homology"/>
<keyword evidence="5" id="KW-0863">Zinc-finger</keyword>
<accession>A0AA39G012</accession>
<dbReference type="GO" id="GO:0005634">
    <property type="term" value="C:nucleus"/>
    <property type="evidence" value="ECO:0007669"/>
    <property type="project" value="UniProtKB-SubCell"/>
</dbReference>
<dbReference type="AlphaFoldDB" id="A0AA39G012"/>
<keyword evidence="14" id="KW-1185">Reference proteome</keyword>
<evidence type="ECO:0000256" key="4">
    <source>
        <dbReference type="ARBA" id="ARBA00022723"/>
    </source>
</evidence>
<evidence type="ECO:0000256" key="1">
    <source>
        <dbReference type="ARBA" id="ARBA00004123"/>
    </source>
</evidence>
<feature type="compositionally biased region" description="Polar residues" evidence="10">
    <location>
        <begin position="136"/>
        <end position="146"/>
    </location>
</feature>
<evidence type="ECO:0000256" key="7">
    <source>
        <dbReference type="ARBA" id="ARBA00023242"/>
    </source>
</evidence>
<name>A0AA39G012_MICHY</name>
<evidence type="ECO:0000313" key="13">
    <source>
        <dbReference type="EMBL" id="KAK0178828.1"/>
    </source>
</evidence>
<feature type="region of interest" description="Disordered" evidence="10">
    <location>
        <begin position="174"/>
        <end position="200"/>
    </location>
</feature>
<feature type="region of interest" description="Disordered" evidence="10">
    <location>
        <begin position="39"/>
        <end position="90"/>
    </location>
</feature>
<dbReference type="PANTHER" id="PTHR45884">
    <property type="entry name" value="N-ACETYLTRANSFERASE ECO"/>
    <property type="match status" value="1"/>
</dbReference>
<protein>
    <recommendedName>
        <fullName evidence="15">N-acetyltransferase ESCO2</fullName>
    </recommendedName>
</protein>
<feature type="region of interest" description="Disordered" evidence="10">
    <location>
        <begin position="319"/>
        <end position="340"/>
    </location>
</feature>
<evidence type="ECO:0000256" key="2">
    <source>
        <dbReference type="ARBA" id="ARBA00005816"/>
    </source>
</evidence>
<evidence type="ECO:0000256" key="3">
    <source>
        <dbReference type="ARBA" id="ARBA00022679"/>
    </source>
</evidence>
<keyword evidence="9" id="KW-0012">Acyltransferase</keyword>
<dbReference type="GO" id="GO:0008270">
    <property type="term" value="F:zinc ion binding"/>
    <property type="evidence" value="ECO:0007669"/>
    <property type="project" value="UniProtKB-KW"/>
</dbReference>
<dbReference type="GO" id="GO:0061733">
    <property type="term" value="F:protein-lysine-acetyltransferase activity"/>
    <property type="evidence" value="ECO:0007669"/>
    <property type="project" value="TreeGrafter"/>
</dbReference>
<gene>
    <name evidence="13" type="ORF">PV327_007676</name>
</gene>
<dbReference type="PANTHER" id="PTHR45884:SF2">
    <property type="entry name" value="N-ACETYLTRANSFERASE ECO"/>
    <property type="match status" value="1"/>
</dbReference>
<keyword evidence="6" id="KW-0862">Zinc</keyword>
<organism evidence="13 14">
    <name type="scientific">Microctonus hyperodae</name>
    <name type="common">Parasitoid wasp</name>
    <dbReference type="NCBI Taxonomy" id="165561"/>
    <lineage>
        <taxon>Eukaryota</taxon>
        <taxon>Metazoa</taxon>
        <taxon>Ecdysozoa</taxon>
        <taxon>Arthropoda</taxon>
        <taxon>Hexapoda</taxon>
        <taxon>Insecta</taxon>
        <taxon>Pterygota</taxon>
        <taxon>Neoptera</taxon>
        <taxon>Endopterygota</taxon>
        <taxon>Hymenoptera</taxon>
        <taxon>Apocrita</taxon>
        <taxon>Ichneumonoidea</taxon>
        <taxon>Braconidae</taxon>
        <taxon>Euphorinae</taxon>
        <taxon>Microctonus</taxon>
    </lineage>
</organism>
<feature type="domain" description="N-acetyltransferase ESCO acetyl-transferase" evidence="12">
    <location>
        <begin position="764"/>
        <end position="832"/>
    </location>
</feature>
<keyword evidence="4" id="KW-0479">Metal-binding</keyword>
<evidence type="ECO:0000259" key="11">
    <source>
        <dbReference type="Pfam" id="PF13878"/>
    </source>
</evidence>
<keyword evidence="8" id="KW-0131">Cell cycle</keyword>
<sequence length="837" mass="93273">MMSSSDSGQGQSLCTPRRSAQKQLFGVNGCSTKRNLFQINSSVRRDDGMSGEDSDLGPMSPLDITDNSSNESSPGREYHSPFTTPEKSPRVLSLSWDRLRPPFSHNKSCGLSSFSSLKKLSRDARTSPRRRIFSHSPKSLFSSPNKNDMENFIPATPSQTELASIIDDIVPETPLKNSIAGSPQKDPISGSPQKENYSERRLITPLGSVSKDIAVPPVHRRKSICPFDSSDDSSPERKGNSMKRHATESLNTSGMKLIKIDEVSLIPRARASLFKDEKNNTPKLLPLSTKSFYSSTNESKRHSFGFGWRSAEAVTKKRHSLPLNGHLRRSIGSSKRQKFGGINAGVRHGIKRPKIKKKRHSLATSAPSINQSIAETNNENPPQESHVNISLPVINPVVISTPPPRAPSPIEDPNKRFFKTNRTVKMNHEATVTVNGNIKLKVSDGKIALNKKKKSIRPVNKKPKLDNVEFDTTDLTVDDPSFDASINQNDVAGILKVLEDDWADDQYDALEPLTVNQTNVKSPLKSARITSDALLSPASVLSTMTSSMNIEDKNSAKNVEINNTIDSNQESIGNGTKYFPLFAKGYASNVPENLEEKKSRGVKRPANWQLSTKTNGGSDQYQLDAGQKVFGTIQCNECNVVYQVGEPEDENAHLIHHNSFRKLKYNGWKNERVVYQDPFTSNRIITIESTDPKLHWKKVEQVLEVVDKDLGLSCMKMPDYHGKKIYLYVEDKTIVGVLVAEPIKIAHRMIPEFFDLDCCSEESTPAKCGVNVIWTALTHRRKGIARKLMDVLRSNFYYGYIMTLDDIAFSIPSPSGKIFATKYIGSRDFKVYSEETD</sequence>
<evidence type="ECO:0000256" key="10">
    <source>
        <dbReference type="SAM" id="MobiDB-lite"/>
    </source>
</evidence>
<dbReference type="EMBL" id="JAQQBR010000004">
    <property type="protein sequence ID" value="KAK0178828.1"/>
    <property type="molecule type" value="Genomic_DNA"/>
</dbReference>
<keyword evidence="3" id="KW-0808">Transferase</keyword>
<evidence type="ECO:0000256" key="8">
    <source>
        <dbReference type="ARBA" id="ARBA00023306"/>
    </source>
</evidence>
<evidence type="ECO:0000256" key="6">
    <source>
        <dbReference type="ARBA" id="ARBA00022833"/>
    </source>
</evidence>
<dbReference type="Pfam" id="PF13880">
    <property type="entry name" value="Acetyltransf_13"/>
    <property type="match status" value="1"/>
</dbReference>
<keyword evidence="7" id="KW-0539">Nucleus</keyword>
<comment type="caution">
    <text evidence="13">The sequence shown here is derived from an EMBL/GenBank/DDBJ whole genome shotgun (WGS) entry which is preliminary data.</text>
</comment>
<dbReference type="GO" id="GO:0000785">
    <property type="term" value="C:chromatin"/>
    <property type="evidence" value="ECO:0007669"/>
    <property type="project" value="TreeGrafter"/>
</dbReference>
<feature type="region of interest" description="Disordered" evidence="10">
    <location>
        <begin position="118"/>
        <end position="152"/>
    </location>
</feature>
<reference evidence="13" key="1">
    <citation type="journal article" date="2023" name="bioRxiv">
        <title>Scaffold-level genome assemblies of two parasitoid biocontrol wasps reveal the parthenogenesis mechanism and an associated novel virus.</title>
        <authorList>
            <person name="Inwood S."/>
            <person name="Skelly J."/>
            <person name="Guhlin J."/>
            <person name="Harrop T."/>
            <person name="Goldson S."/>
            <person name="Dearden P."/>
        </authorList>
    </citation>
    <scope>NUCLEOTIDE SEQUENCE</scope>
    <source>
        <strain evidence="13">Lincoln</strain>
        <tissue evidence="13">Whole body</tissue>
    </source>
</reference>
<feature type="domain" description="N-acetyltransferase ESCO zinc-finger" evidence="11">
    <location>
        <begin position="620"/>
        <end position="658"/>
    </location>
</feature>
<comment type="similarity">
    <text evidence="2">Belongs to the acetyltransferase family. ECO subfamily.</text>
</comment>
<dbReference type="GO" id="GO:0007064">
    <property type="term" value="P:mitotic sister chromatid cohesion"/>
    <property type="evidence" value="ECO:0007669"/>
    <property type="project" value="TreeGrafter"/>
</dbReference>
<evidence type="ECO:0000256" key="9">
    <source>
        <dbReference type="ARBA" id="ARBA00023315"/>
    </source>
</evidence>
<evidence type="ECO:0000313" key="14">
    <source>
        <dbReference type="Proteomes" id="UP001168972"/>
    </source>
</evidence>
<comment type="subcellular location">
    <subcellularLocation>
        <location evidence="1">Nucleus</location>
    </subcellularLocation>
</comment>